<protein>
    <submittedName>
        <fullName evidence="1">Uncharacterized protein</fullName>
    </submittedName>
</protein>
<evidence type="ECO:0000313" key="1">
    <source>
        <dbReference type="EMBL" id="CVL09218.1"/>
    </source>
</evidence>
<accession>A0A1L7UEY7</accession>
<dbReference type="Proteomes" id="UP000184255">
    <property type="component" value="Unassembled WGS sequence"/>
</dbReference>
<sequence length="688" mass="77579">MSMTFDINAYLPVLITSLPTGTELSPFSDKYVRLGLDGAPKAMVCKCKTANSMLISMAATLDMAGMHKTQNYVSKVSRNNPLPLDPVDVNTMPKIYTIEIESGFMGNYLTSEIEEIGCYKYWREPYNKIVKVRHRTTKGYAVKVPMSKANFMPGMVLTVSYEYSFVGRVVKNLCRTFMTQMSSRMEIKGVCVVVNYRKYEMEGHASFSCEVEFPEKYGFKELTRVMSEFVYVVGWETMMSETTMSETIMSETTISSYIDEAFMAEVKMSEHSVVDISSAENCSGKFMYKADGMKMYVFRYECGYVVCFSDRKLLAMSYIIENNSVFTVDINKTPDVVIVEMISATAMPDAVIRDNWDTLSEFKLLKAPLMQSDGMACVGKHKTVRVKEPTIDVFCKNGAHKDMIEGSLYQMTVKAYTDKKSVRLCNPLRRLAKFNPNTPKIAMRSFASSLGKGENTTILYEVVSVSFKMREMVYNVAMVSASSGRKMTMTVGPGRSQEANLMEFKKFSYIAVDPEVDITRLTKRKNVKSVAKYNKYSTLTKQLKAISSSPGHVLYYDKTFKNFLLIYDTLKNLSEMSTPVVFSSSLSYCITSVNNLMSMSVPVYGCGFVHDGMTNTVAGRRPITMTVKKSRNGDEYVSAVFGKSTYNEPLFMFSNIAGLKYIESVMPWLSKEIDIATKDIMSRAVLLI</sequence>
<dbReference type="AlphaFoldDB" id="A0A1L7UEY7"/>
<organism evidence="1 2">
    <name type="scientific">Fusarium mangiferae</name>
    <name type="common">Mango malformation disease fungus</name>
    <dbReference type="NCBI Taxonomy" id="192010"/>
    <lineage>
        <taxon>Eukaryota</taxon>
        <taxon>Fungi</taxon>
        <taxon>Dikarya</taxon>
        <taxon>Ascomycota</taxon>
        <taxon>Pezizomycotina</taxon>
        <taxon>Sordariomycetes</taxon>
        <taxon>Hypocreomycetidae</taxon>
        <taxon>Hypocreales</taxon>
        <taxon>Nectriaceae</taxon>
        <taxon>Fusarium</taxon>
        <taxon>Fusarium fujikuroi species complex</taxon>
    </lineage>
</organism>
<keyword evidence="2" id="KW-1185">Reference proteome</keyword>
<evidence type="ECO:0000313" key="2">
    <source>
        <dbReference type="Proteomes" id="UP000184255"/>
    </source>
</evidence>
<comment type="caution">
    <text evidence="1">The sequence shown here is derived from an EMBL/GenBank/DDBJ whole genome shotgun (WGS) entry which is preliminary data.</text>
</comment>
<name>A0A1L7UEY7_FUSMA</name>
<dbReference type="EMBL" id="FCQH01000034">
    <property type="protein sequence ID" value="CVL09218.1"/>
    <property type="molecule type" value="Genomic_DNA"/>
</dbReference>
<dbReference type="GeneID" id="65094698"/>
<dbReference type="VEuPathDB" id="FungiDB:FMAN_15458"/>
<gene>
    <name evidence="1" type="ORF">FMAN_15458</name>
</gene>
<proteinExistence type="predicted"/>
<reference evidence="2" key="1">
    <citation type="journal article" date="2016" name="Genome Biol. Evol.">
        <title>Comparative 'omics' of the Fusarium fujikuroi species complex highlights differences in genetic potential and metabolite synthesis.</title>
        <authorList>
            <person name="Niehaus E.-M."/>
            <person name="Muensterkoetter M."/>
            <person name="Proctor R.H."/>
            <person name="Brown D.W."/>
            <person name="Sharon A."/>
            <person name="Idan Y."/>
            <person name="Oren-Young L."/>
            <person name="Sieber C.M."/>
            <person name="Novak O."/>
            <person name="Pencik A."/>
            <person name="Tarkowska D."/>
            <person name="Hromadova K."/>
            <person name="Freeman S."/>
            <person name="Maymon M."/>
            <person name="Elazar M."/>
            <person name="Youssef S.A."/>
            <person name="El-Shabrawy E.S.M."/>
            <person name="Shalaby A.B.A."/>
            <person name="Houterman P."/>
            <person name="Brock N.L."/>
            <person name="Burkhardt I."/>
            <person name="Tsavkelova E.A."/>
            <person name="Dickschat J.S."/>
            <person name="Galuszka P."/>
            <person name="Gueldener U."/>
            <person name="Tudzynski B."/>
        </authorList>
    </citation>
    <scope>NUCLEOTIDE SEQUENCE [LARGE SCALE GENOMIC DNA]</scope>
    <source>
        <strain evidence="2">MRC7560</strain>
    </source>
</reference>
<dbReference type="RefSeq" id="XP_041691521.1">
    <property type="nucleotide sequence ID" value="XM_041826294.1"/>
</dbReference>